<keyword evidence="1" id="KW-0812">Transmembrane</keyword>
<name>A0ABT0HA10_9FLAO</name>
<keyword evidence="3" id="KW-1185">Reference proteome</keyword>
<keyword evidence="1" id="KW-0472">Membrane</keyword>
<evidence type="ECO:0000313" key="3">
    <source>
        <dbReference type="Proteomes" id="UP001203687"/>
    </source>
</evidence>
<proteinExistence type="predicted"/>
<feature type="transmembrane region" description="Helical" evidence="1">
    <location>
        <begin position="40"/>
        <end position="58"/>
    </location>
</feature>
<comment type="caution">
    <text evidence="2">The sequence shown here is derived from an EMBL/GenBank/DDBJ whole genome shotgun (WGS) entry which is preliminary data.</text>
</comment>
<evidence type="ECO:0000313" key="2">
    <source>
        <dbReference type="EMBL" id="MCK8481214.1"/>
    </source>
</evidence>
<feature type="transmembrane region" description="Helical" evidence="1">
    <location>
        <begin position="213"/>
        <end position="231"/>
    </location>
</feature>
<feature type="transmembrane region" description="Helical" evidence="1">
    <location>
        <begin position="81"/>
        <end position="102"/>
    </location>
</feature>
<keyword evidence="1" id="KW-1133">Transmembrane helix</keyword>
<protein>
    <submittedName>
        <fullName evidence="2">Uncharacterized protein</fullName>
    </submittedName>
</protein>
<reference evidence="2" key="1">
    <citation type="submission" date="2022-04" db="EMBL/GenBank/DDBJ databases">
        <authorList>
            <person name="Ren T."/>
        </authorList>
    </citation>
    <scope>NUCLEOTIDE SEQUENCE</scope>
    <source>
        <strain evidence="2">F63249</strain>
    </source>
</reference>
<evidence type="ECO:0000256" key="1">
    <source>
        <dbReference type="SAM" id="Phobius"/>
    </source>
</evidence>
<organism evidence="2 3">
    <name type="scientific">Psychroserpens algicola</name>
    <dbReference type="NCBI Taxonomy" id="1719034"/>
    <lineage>
        <taxon>Bacteria</taxon>
        <taxon>Pseudomonadati</taxon>
        <taxon>Bacteroidota</taxon>
        <taxon>Flavobacteriia</taxon>
        <taxon>Flavobacteriales</taxon>
        <taxon>Flavobacteriaceae</taxon>
        <taxon>Psychroserpens</taxon>
    </lineage>
</organism>
<feature type="transmembrane region" description="Helical" evidence="1">
    <location>
        <begin position="109"/>
        <end position="126"/>
    </location>
</feature>
<accession>A0ABT0HA10</accession>
<feature type="transmembrane region" description="Helical" evidence="1">
    <location>
        <begin position="174"/>
        <end position="193"/>
    </location>
</feature>
<dbReference type="EMBL" id="JALPQF010000010">
    <property type="protein sequence ID" value="MCK8481214.1"/>
    <property type="molecule type" value="Genomic_DNA"/>
</dbReference>
<gene>
    <name evidence="2" type="ORF">MUY34_11305</name>
</gene>
<feature type="transmembrane region" description="Helical" evidence="1">
    <location>
        <begin position="132"/>
        <end position="154"/>
    </location>
</feature>
<dbReference type="RefSeq" id="WP_248413197.1">
    <property type="nucleotide sequence ID" value="NZ_JALPQF010000010.1"/>
</dbReference>
<dbReference type="Proteomes" id="UP001203687">
    <property type="component" value="Unassembled WGS sequence"/>
</dbReference>
<sequence>MNDFLYQNRSFVTKSFEILAAILGSWYLKKTKNQNLKVFIYYLWLVVIVEVLGYYKHILQNNYDYNWFIAWKNSVLCQNTWLFNIYTFLKIGLLGVFYSSLLSKPSFKLIIRGIIVIYSIFSIIYYTSTDAFFVMGLPFDDILGAVIIFIYIMFYFTELMNSEYILQYYKLPSFYISVALLLWHLCTTPLFIYNSYFRAFNTEFVNFRTLLLLYINIFTYSCFAFGFWYSLKKSKK</sequence>